<dbReference type="Pfam" id="PF18950">
    <property type="entry name" value="DUF5694"/>
    <property type="match status" value="1"/>
</dbReference>
<evidence type="ECO:0000313" key="2">
    <source>
        <dbReference type="EMBL" id="MYM83519.1"/>
    </source>
</evidence>
<comment type="caution">
    <text evidence="2">The sequence shown here is derived from an EMBL/GenBank/DDBJ whole genome shotgun (WGS) entry which is preliminary data.</text>
</comment>
<dbReference type="InterPro" id="IPR043749">
    <property type="entry name" value="DUF5694"/>
</dbReference>
<dbReference type="EMBL" id="WWCP01000020">
    <property type="protein sequence ID" value="MYM83519.1"/>
    <property type="molecule type" value="Genomic_DNA"/>
</dbReference>
<proteinExistence type="predicted"/>
<feature type="signal peptide" evidence="1">
    <location>
        <begin position="1"/>
        <end position="23"/>
    </location>
</feature>
<organism evidence="2 3">
    <name type="scientific">Duganella lactea</name>
    <dbReference type="NCBI Taxonomy" id="2692173"/>
    <lineage>
        <taxon>Bacteria</taxon>
        <taxon>Pseudomonadati</taxon>
        <taxon>Pseudomonadota</taxon>
        <taxon>Betaproteobacteria</taxon>
        <taxon>Burkholderiales</taxon>
        <taxon>Oxalobacteraceae</taxon>
        <taxon>Telluria group</taxon>
        <taxon>Duganella</taxon>
    </lineage>
</organism>
<feature type="chain" id="PRO_5027079268" description="TraB/GumN family protein" evidence="1">
    <location>
        <begin position="24"/>
        <end position="359"/>
    </location>
</feature>
<protein>
    <recommendedName>
        <fullName evidence="4">TraB/GumN family protein</fullName>
    </recommendedName>
</protein>
<dbReference type="RefSeq" id="WP_161020283.1">
    <property type="nucleotide sequence ID" value="NZ_WWCP01000020.1"/>
</dbReference>
<evidence type="ECO:0008006" key="4">
    <source>
        <dbReference type="Google" id="ProtNLM"/>
    </source>
</evidence>
<gene>
    <name evidence="2" type="ORF">GTP44_16335</name>
</gene>
<dbReference type="Proteomes" id="UP000474565">
    <property type="component" value="Unassembled WGS sequence"/>
</dbReference>
<evidence type="ECO:0000313" key="3">
    <source>
        <dbReference type="Proteomes" id="UP000474565"/>
    </source>
</evidence>
<dbReference type="AlphaFoldDB" id="A0A6L8MLK8"/>
<reference evidence="2 3" key="1">
    <citation type="submission" date="2019-12" db="EMBL/GenBank/DDBJ databases">
        <title>Novel species isolated from a subtropical stream in China.</title>
        <authorList>
            <person name="Lu H."/>
        </authorList>
    </citation>
    <scope>NUCLEOTIDE SEQUENCE [LARGE SCALE GENOMIC DNA]</scope>
    <source>
        <strain evidence="2 3">FT50W</strain>
    </source>
</reference>
<evidence type="ECO:0000256" key="1">
    <source>
        <dbReference type="SAM" id="SignalP"/>
    </source>
</evidence>
<sequence>MNRLFTALIVAGALHGQAATATAATDFSPAAFKLKNGQPDQLLVLGTTHLSNLPKTFNPANLSGLMDRLVAWHPNAITVETLSGPQCAYLRSYPARYADTVKTYCEDTTLGHEATGLEVPAATEQAESMLATWPEAPSASQRRRLASLFLAGGEPASATVQWLRLPAAERHAGDGLNQKLVEMLEALRQKRSEEYLIAAPLAARLGHERLYSMDDHTADAPSTDEKAYGEAVMKAWDNPHSAARRKTSAALEARLDTPDGVLAMYRAYNAAGQSELTFRSDFGAALEEPSPQRFGREYVAGWETRNLRMAANIREVMAARPGSRMLVIVGASHKGYLDAYLDQMHDVRVDDAEAVLRTK</sequence>
<accession>A0A6L8MLK8</accession>
<name>A0A6L8MLK8_9BURK</name>
<keyword evidence="1" id="KW-0732">Signal</keyword>